<evidence type="ECO:0000313" key="3">
    <source>
        <dbReference type="Proteomes" id="UP000236520"/>
    </source>
</evidence>
<gene>
    <name evidence="2" type="ORF">SMF913_14338</name>
</gene>
<dbReference type="CDD" id="cd00090">
    <property type="entry name" value="HTH_ARSR"/>
    <property type="match status" value="1"/>
</dbReference>
<dbReference type="Gene3D" id="1.10.10.10">
    <property type="entry name" value="Winged helix-like DNA-binding domain superfamily/Winged helix DNA-binding domain"/>
    <property type="match status" value="1"/>
</dbReference>
<dbReference type="GO" id="GO:0003700">
    <property type="term" value="F:DNA-binding transcription factor activity"/>
    <property type="evidence" value="ECO:0007669"/>
    <property type="project" value="InterPro"/>
</dbReference>
<dbReference type="InterPro" id="IPR011991">
    <property type="entry name" value="ArsR-like_HTH"/>
</dbReference>
<dbReference type="PRINTS" id="PR00778">
    <property type="entry name" value="HTHARSR"/>
</dbReference>
<organism evidence="2 3">
    <name type="scientific">Streptomyces malaysiensis</name>
    <dbReference type="NCBI Taxonomy" id="92644"/>
    <lineage>
        <taxon>Bacteria</taxon>
        <taxon>Bacillati</taxon>
        <taxon>Actinomycetota</taxon>
        <taxon>Actinomycetes</taxon>
        <taxon>Kitasatosporales</taxon>
        <taxon>Streptomycetaceae</taxon>
        <taxon>Streptomyces</taxon>
        <taxon>Streptomyces violaceusniger group</taxon>
    </lineage>
</organism>
<dbReference type="SUPFAM" id="SSF46785">
    <property type="entry name" value="Winged helix' DNA-binding domain"/>
    <property type="match status" value="1"/>
</dbReference>
<dbReference type="AlphaFoldDB" id="A0A2J7ZDH0"/>
<dbReference type="InterPro" id="IPR001845">
    <property type="entry name" value="HTH_ArsR_DNA-bd_dom"/>
</dbReference>
<name>A0A2J7ZDH0_STRMQ</name>
<dbReference type="InterPro" id="IPR036388">
    <property type="entry name" value="WH-like_DNA-bd_sf"/>
</dbReference>
<dbReference type="EMBL" id="LJIW01000001">
    <property type="protein sequence ID" value="PNG98313.1"/>
    <property type="molecule type" value="Genomic_DNA"/>
</dbReference>
<feature type="domain" description="HTH arsR-type" evidence="1">
    <location>
        <begin position="22"/>
        <end position="101"/>
    </location>
</feature>
<dbReference type="GeneID" id="303175979"/>
<sequence length="123" mass="13787">MSDRSHRTAPEHTHPDDVAVRTALAALADPVRLQLVRELAAAADWEHACGTFDVPVGKAALSHHFSVLRAAGLIEQRDMGPRRVSRLRRPEFDRRFPGLLDLVLRERQDGGEDGRQGERPPKR</sequence>
<dbReference type="RefSeq" id="WP_102935041.1">
    <property type="nucleotide sequence ID" value="NZ_JAJGMX010000144.1"/>
</dbReference>
<keyword evidence="3" id="KW-1185">Reference proteome</keyword>
<reference evidence="2 3" key="1">
    <citation type="submission" date="2015-09" db="EMBL/GenBank/DDBJ databases">
        <title>Genome sequence, genome mining and natural product profiling of a biocontrol bacterium Streptomyces malaysiensis F913.</title>
        <authorList>
            <person name="Xu Y."/>
            <person name="Wei J."/>
            <person name="Xie J."/>
            <person name="Li T."/>
            <person name="Zhou Z."/>
        </authorList>
    </citation>
    <scope>NUCLEOTIDE SEQUENCE [LARGE SCALE GENOMIC DNA]</scope>
    <source>
        <strain evidence="2 3">F913</strain>
    </source>
</reference>
<proteinExistence type="predicted"/>
<dbReference type="InterPro" id="IPR036390">
    <property type="entry name" value="WH_DNA-bd_sf"/>
</dbReference>
<dbReference type="Proteomes" id="UP000236520">
    <property type="component" value="Unassembled WGS sequence"/>
</dbReference>
<evidence type="ECO:0000259" key="1">
    <source>
        <dbReference type="SMART" id="SM00418"/>
    </source>
</evidence>
<accession>A0A2J7ZDH0</accession>
<evidence type="ECO:0000313" key="2">
    <source>
        <dbReference type="EMBL" id="PNG98313.1"/>
    </source>
</evidence>
<comment type="caution">
    <text evidence="2">The sequence shown here is derived from an EMBL/GenBank/DDBJ whole genome shotgun (WGS) entry which is preliminary data.</text>
</comment>
<protein>
    <recommendedName>
        <fullName evidence="1">HTH arsR-type domain-containing protein</fullName>
    </recommendedName>
</protein>
<dbReference type="SMART" id="SM00418">
    <property type="entry name" value="HTH_ARSR"/>
    <property type="match status" value="1"/>
</dbReference>